<keyword evidence="4" id="KW-1185">Reference proteome</keyword>
<dbReference type="SMART" id="SM00091">
    <property type="entry name" value="PAS"/>
    <property type="match status" value="1"/>
</dbReference>
<dbReference type="SMART" id="SM00065">
    <property type="entry name" value="GAF"/>
    <property type="match status" value="1"/>
</dbReference>
<dbReference type="InterPro" id="IPR029016">
    <property type="entry name" value="GAF-like_dom_sf"/>
</dbReference>
<dbReference type="PANTHER" id="PTHR45138:SF9">
    <property type="entry name" value="DIGUANYLATE CYCLASE DGCM-RELATED"/>
    <property type="match status" value="1"/>
</dbReference>
<dbReference type="InterPro" id="IPR000160">
    <property type="entry name" value="GGDEF_dom"/>
</dbReference>
<evidence type="ECO:0000259" key="2">
    <source>
        <dbReference type="PROSITE" id="PS50887"/>
    </source>
</evidence>
<name>A0A1I5PFQ6_9ACTN</name>
<dbReference type="SMART" id="SM00267">
    <property type="entry name" value="GGDEF"/>
    <property type="match status" value="1"/>
</dbReference>
<evidence type="ECO:0000313" key="4">
    <source>
        <dbReference type="Proteomes" id="UP000198857"/>
    </source>
</evidence>
<dbReference type="GO" id="GO:0052621">
    <property type="term" value="F:diguanylate cyclase activity"/>
    <property type="evidence" value="ECO:0007669"/>
    <property type="project" value="TreeGrafter"/>
</dbReference>
<dbReference type="PANTHER" id="PTHR45138">
    <property type="entry name" value="REGULATORY COMPONENTS OF SENSORY TRANSDUCTION SYSTEM"/>
    <property type="match status" value="1"/>
</dbReference>
<dbReference type="PROSITE" id="PS50112">
    <property type="entry name" value="PAS"/>
    <property type="match status" value="1"/>
</dbReference>
<dbReference type="InterPro" id="IPR013767">
    <property type="entry name" value="PAS_fold"/>
</dbReference>
<dbReference type="GO" id="GO:1902201">
    <property type="term" value="P:negative regulation of bacterial-type flagellum-dependent cell motility"/>
    <property type="evidence" value="ECO:0007669"/>
    <property type="project" value="TreeGrafter"/>
</dbReference>
<gene>
    <name evidence="3" type="ORF">SAMN05660464_2783</name>
</gene>
<evidence type="ECO:0000313" key="3">
    <source>
        <dbReference type="EMBL" id="SFP32371.1"/>
    </source>
</evidence>
<dbReference type="STRING" id="1523247.SAMN05660464_2783"/>
<dbReference type="Gene3D" id="3.30.450.20">
    <property type="entry name" value="PAS domain"/>
    <property type="match status" value="1"/>
</dbReference>
<dbReference type="Pfam" id="PF13185">
    <property type="entry name" value="GAF_2"/>
    <property type="match status" value="1"/>
</dbReference>
<dbReference type="FunFam" id="3.30.70.270:FF:000001">
    <property type="entry name" value="Diguanylate cyclase domain protein"/>
    <property type="match status" value="1"/>
</dbReference>
<dbReference type="CDD" id="cd01949">
    <property type="entry name" value="GGDEF"/>
    <property type="match status" value="1"/>
</dbReference>
<dbReference type="GO" id="GO:0005886">
    <property type="term" value="C:plasma membrane"/>
    <property type="evidence" value="ECO:0007669"/>
    <property type="project" value="TreeGrafter"/>
</dbReference>
<dbReference type="AlphaFoldDB" id="A0A1I5PFQ6"/>
<protein>
    <submittedName>
        <fullName evidence="3">PAS domain S-box-containing protein/diguanylate cyclase (GGDEF) domain-containing protein</fullName>
    </submittedName>
</protein>
<dbReference type="InterPro" id="IPR043128">
    <property type="entry name" value="Rev_trsase/Diguanyl_cyclase"/>
</dbReference>
<organism evidence="3 4">
    <name type="scientific">Geodermatophilus dictyosporus</name>
    <dbReference type="NCBI Taxonomy" id="1523247"/>
    <lineage>
        <taxon>Bacteria</taxon>
        <taxon>Bacillati</taxon>
        <taxon>Actinomycetota</taxon>
        <taxon>Actinomycetes</taxon>
        <taxon>Geodermatophilales</taxon>
        <taxon>Geodermatophilaceae</taxon>
        <taxon>Geodermatophilus</taxon>
    </lineage>
</organism>
<sequence length="532" mass="55877">MSDGIPPPGQWDAPAGVQPVRPPAPVEAVPVGVRAALLAGVAGWRARRPARRRADVSDALTEARFRVLFEASPVGIGLSDERGVFVAVNPAMCRLFGRPAEELLGRSAAPFHHPDDRHVHAASTRLITGAEDGVGRVQKRYVRPDGTVRTAWLTLTHVTGPDERPWTLAHVQDVTERVAAEQALRESQETVLAVARLVRRIRSGDDVRGTILEAVRALGGASSAHLVEYEDAPVGPGARAGDGPTPAPGLVVTAGVGAHPTGVRTPLGAASACAEVARTGRPLFLADPAADPLLAGDLLAALGARSVLVHPVQSGDATLGVLVVAWDDRVDSVSDHRAATVGLLADETALALDNEALLRRLERTAATDALTGLPNRRSWEADLPSQIASARRTGAPLSVAVADLDHFKAYNDTFGHQAGDDLLRRFAAVCTEVLREPDVVARWGGEEFVIALPACPEAHAQRVLDRLRAAVPEDQTCSIGLAVWDGVETPDELLARADAALYRAKALGRDTVVSAAAGGDSGTSIAATPVHR</sequence>
<dbReference type="InterPro" id="IPR035965">
    <property type="entry name" value="PAS-like_dom_sf"/>
</dbReference>
<dbReference type="SUPFAM" id="SSF55073">
    <property type="entry name" value="Nucleotide cyclase"/>
    <property type="match status" value="1"/>
</dbReference>
<dbReference type="RefSeq" id="WP_169064171.1">
    <property type="nucleotide sequence ID" value="NZ_FOWQ01000004.1"/>
</dbReference>
<dbReference type="Gene3D" id="3.30.450.40">
    <property type="match status" value="1"/>
</dbReference>
<dbReference type="InterPro" id="IPR000014">
    <property type="entry name" value="PAS"/>
</dbReference>
<dbReference type="NCBIfam" id="TIGR00229">
    <property type="entry name" value="sensory_box"/>
    <property type="match status" value="1"/>
</dbReference>
<dbReference type="GO" id="GO:0006355">
    <property type="term" value="P:regulation of DNA-templated transcription"/>
    <property type="evidence" value="ECO:0007669"/>
    <property type="project" value="InterPro"/>
</dbReference>
<proteinExistence type="predicted"/>
<dbReference type="SUPFAM" id="SSF55781">
    <property type="entry name" value="GAF domain-like"/>
    <property type="match status" value="1"/>
</dbReference>
<dbReference type="InterPro" id="IPR003018">
    <property type="entry name" value="GAF"/>
</dbReference>
<dbReference type="Proteomes" id="UP000198857">
    <property type="component" value="Unassembled WGS sequence"/>
</dbReference>
<dbReference type="SUPFAM" id="SSF55785">
    <property type="entry name" value="PYP-like sensor domain (PAS domain)"/>
    <property type="match status" value="1"/>
</dbReference>
<dbReference type="Pfam" id="PF00990">
    <property type="entry name" value="GGDEF"/>
    <property type="match status" value="1"/>
</dbReference>
<dbReference type="NCBIfam" id="TIGR00254">
    <property type="entry name" value="GGDEF"/>
    <property type="match status" value="1"/>
</dbReference>
<dbReference type="InterPro" id="IPR029787">
    <property type="entry name" value="Nucleotide_cyclase"/>
</dbReference>
<accession>A0A1I5PFQ6</accession>
<feature type="domain" description="PAS" evidence="1">
    <location>
        <begin position="61"/>
        <end position="117"/>
    </location>
</feature>
<dbReference type="EMBL" id="FOWQ01000004">
    <property type="protein sequence ID" value="SFP32371.1"/>
    <property type="molecule type" value="Genomic_DNA"/>
</dbReference>
<dbReference type="PROSITE" id="PS50887">
    <property type="entry name" value="GGDEF"/>
    <property type="match status" value="1"/>
</dbReference>
<dbReference type="Pfam" id="PF00989">
    <property type="entry name" value="PAS"/>
    <property type="match status" value="1"/>
</dbReference>
<dbReference type="InterPro" id="IPR050469">
    <property type="entry name" value="Diguanylate_Cyclase"/>
</dbReference>
<dbReference type="Gene3D" id="3.30.70.270">
    <property type="match status" value="1"/>
</dbReference>
<reference evidence="4" key="1">
    <citation type="submission" date="2016-10" db="EMBL/GenBank/DDBJ databases">
        <authorList>
            <person name="Varghese N."/>
            <person name="Submissions S."/>
        </authorList>
    </citation>
    <scope>NUCLEOTIDE SEQUENCE [LARGE SCALE GENOMIC DNA]</scope>
    <source>
        <strain evidence="4">DSM 44208</strain>
    </source>
</reference>
<dbReference type="GO" id="GO:0043709">
    <property type="term" value="P:cell adhesion involved in single-species biofilm formation"/>
    <property type="evidence" value="ECO:0007669"/>
    <property type="project" value="TreeGrafter"/>
</dbReference>
<dbReference type="CDD" id="cd00130">
    <property type="entry name" value="PAS"/>
    <property type="match status" value="1"/>
</dbReference>
<evidence type="ECO:0000259" key="1">
    <source>
        <dbReference type="PROSITE" id="PS50112"/>
    </source>
</evidence>
<feature type="domain" description="GGDEF" evidence="2">
    <location>
        <begin position="395"/>
        <end position="517"/>
    </location>
</feature>